<evidence type="ECO:0000259" key="3">
    <source>
        <dbReference type="Pfam" id="PF00534"/>
    </source>
</evidence>
<dbReference type="InterPro" id="IPR050194">
    <property type="entry name" value="Glycosyltransferase_grp1"/>
</dbReference>
<reference evidence="5" key="1">
    <citation type="submission" date="2023-01" db="EMBL/GenBank/DDBJ databases">
        <title>The diversity of Class Acidimicrobiia in South China Sea sediment environments and the proposal of Iamia marina sp. nov., a novel species of the genus Iamia.</title>
        <authorList>
            <person name="He Y."/>
            <person name="Tian X."/>
        </authorList>
    </citation>
    <scope>NUCLEOTIDE SEQUENCE</scope>
    <source>
        <strain evidence="5">DSM 19957</strain>
    </source>
</reference>
<evidence type="ECO:0000313" key="5">
    <source>
        <dbReference type="EMBL" id="WCO68967.1"/>
    </source>
</evidence>
<sequence>MRIGLVCPYSLTVPGGVQAQVLGLARALRAAGHPTRVMAPCDGPPPDAWVTPLGNSMPTAANGSFAPVAPDLPAQLRVIRAANDEDFDVINLHEPLGPGVCITTCVVKPAPLVGTFHAAGVSGAYTALGPLVRWLAGRLDLRCAVSADAEELASTHLRGTYERVFNGIEIPAFAEAEPTPTDGAPTILFLGRHEERKGLEVLLTAMTDLPRDVRLWVAGDGPDTDALMRRTSGDPRVEWLGRISDAEKASRMRAASVYCAPSLRGESFGVVLLEAMAAGTPIVASDLTGYRRVARPGTDALLTPPGDADALGRALASVLLDPDRGRQLVASGRERAEQFSMDRLAQRYLELYARVAG</sequence>
<evidence type="ECO:0000259" key="4">
    <source>
        <dbReference type="Pfam" id="PF13439"/>
    </source>
</evidence>
<dbReference type="Pfam" id="PF00534">
    <property type="entry name" value="Glycos_transf_1"/>
    <property type="match status" value="1"/>
</dbReference>
<evidence type="ECO:0000256" key="1">
    <source>
        <dbReference type="ARBA" id="ARBA00022676"/>
    </source>
</evidence>
<dbReference type="GO" id="GO:0016757">
    <property type="term" value="F:glycosyltransferase activity"/>
    <property type="evidence" value="ECO:0007669"/>
    <property type="project" value="UniProtKB-KW"/>
</dbReference>
<organism evidence="5 6">
    <name type="scientific">Iamia majanohamensis</name>
    <dbReference type="NCBI Taxonomy" id="467976"/>
    <lineage>
        <taxon>Bacteria</taxon>
        <taxon>Bacillati</taxon>
        <taxon>Actinomycetota</taxon>
        <taxon>Acidimicrobiia</taxon>
        <taxon>Acidimicrobiales</taxon>
        <taxon>Iamiaceae</taxon>
        <taxon>Iamia</taxon>
    </lineage>
</organism>
<keyword evidence="1" id="KW-0328">Glycosyltransferase</keyword>
<evidence type="ECO:0000256" key="2">
    <source>
        <dbReference type="ARBA" id="ARBA00022679"/>
    </source>
</evidence>
<feature type="domain" description="Glycosyl transferase family 1" evidence="3">
    <location>
        <begin position="181"/>
        <end position="334"/>
    </location>
</feature>
<dbReference type="EMBL" id="CP116942">
    <property type="protein sequence ID" value="WCO68967.1"/>
    <property type="molecule type" value="Genomic_DNA"/>
</dbReference>
<protein>
    <submittedName>
        <fullName evidence="5">Glycosyltransferase family 4 protein</fullName>
    </submittedName>
</protein>
<name>A0AAE9Y992_9ACTN</name>
<dbReference type="Pfam" id="PF13439">
    <property type="entry name" value="Glyco_transf_4"/>
    <property type="match status" value="1"/>
</dbReference>
<dbReference type="AlphaFoldDB" id="A0AAE9Y992"/>
<dbReference type="RefSeq" id="WP_272738481.1">
    <property type="nucleotide sequence ID" value="NZ_CP116942.1"/>
</dbReference>
<dbReference type="SUPFAM" id="SSF53756">
    <property type="entry name" value="UDP-Glycosyltransferase/glycogen phosphorylase"/>
    <property type="match status" value="1"/>
</dbReference>
<evidence type="ECO:0000313" key="6">
    <source>
        <dbReference type="Proteomes" id="UP001216390"/>
    </source>
</evidence>
<keyword evidence="2" id="KW-0808">Transferase</keyword>
<dbReference type="Proteomes" id="UP001216390">
    <property type="component" value="Chromosome"/>
</dbReference>
<keyword evidence="6" id="KW-1185">Reference proteome</keyword>
<proteinExistence type="predicted"/>
<dbReference type="Gene3D" id="3.40.50.2000">
    <property type="entry name" value="Glycogen Phosphorylase B"/>
    <property type="match status" value="2"/>
</dbReference>
<dbReference type="GO" id="GO:1901137">
    <property type="term" value="P:carbohydrate derivative biosynthetic process"/>
    <property type="evidence" value="ECO:0007669"/>
    <property type="project" value="UniProtKB-ARBA"/>
</dbReference>
<dbReference type="CDD" id="cd03801">
    <property type="entry name" value="GT4_PimA-like"/>
    <property type="match status" value="1"/>
</dbReference>
<dbReference type="PANTHER" id="PTHR45947:SF3">
    <property type="entry name" value="SULFOQUINOVOSYL TRANSFERASE SQD2"/>
    <property type="match status" value="1"/>
</dbReference>
<dbReference type="KEGG" id="ima:PO878_09545"/>
<dbReference type="PANTHER" id="PTHR45947">
    <property type="entry name" value="SULFOQUINOVOSYL TRANSFERASE SQD2"/>
    <property type="match status" value="1"/>
</dbReference>
<accession>A0AAE9Y992</accession>
<dbReference type="InterPro" id="IPR001296">
    <property type="entry name" value="Glyco_trans_1"/>
</dbReference>
<feature type="domain" description="Glycosyltransferase subfamily 4-like N-terminal" evidence="4">
    <location>
        <begin position="14"/>
        <end position="168"/>
    </location>
</feature>
<gene>
    <name evidence="5" type="ORF">PO878_09545</name>
</gene>
<dbReference type="InterPro" id="IPR028098">
    <property type="entry name" value="Glyco_trans_4-like_N"/>
</dbReference>